<evidence type="ECO:0000313" key="3">
    <source>
        <dbReference type="Proteomes" id="UP001227192"/>
    </source>
</evidence>
<feature type="region of interest" description="Disordered" evidence="1">
    <location>
        <begin position="1"/>
        <end position="40"/>
    </location>
</feature>
<comment type="caution">
    <text evidence="2">The sequence shown here is derived from an EMBL/GenBank/DDBJ whole genome shotgun (WGS) entry which is preliminary data.</text>
</comment>
<reference evidence="2" key="1">
    <citation type="submission" date="2015-06" db="EMBL/GenBank/DDBJ databases">
        <authorList>
            <person name="Nguyen H."/>
        </authorList>
    </citation>
    <scope>NUCLEOTIDE SEQUENCE</scope>
    <source>
        <strain evidence="2">DAOM 180753</strain>
    </source>
</reference>
<dbReference type="Proteomes" id="UP001227192">
    <property type="component" value="Unassembled WGS sequence"/>
</dbReference>
<evidence type="ECO:0000313" key="2">
    <source>
        <dbReference type="EMBL" id="KAJ9487883.1"/>
    </source>
</evidence>
<proteinExistence type="predicted"/>
<feature type="compositionally biased region" description="Polar residues" evidence="1">
    <location>
        <begin position="1"/>
        <end position="17"/>
    </location>
</feature>
<name>A0AAI9TIS0_PENTH</name>
<protein>
    <submittedName>
        <fullName evidence="2">Uncharacterized protein</fullName>
    </submittedName>
</protein>
<evidence type="ECO:0000256" key="1">
    <source>
        <dbReference type="SAM" id="MobiDB-lite"/>
    </source>
</evidence>
<dbReference type="EMBL" id="LACB01000139">
    <property type="protein sequence ID" value="KAJ9487883.1"/>
    <property type="molecule type" value="Genomic_DNA"/>
</dbReference>
<organism evidence="2 3">
    <name type="scientific">Penicillium thymicola</name>
    <dbReference type="NCBI Taxonomy" id="293382"/>
    <lineage>
        <taxon>Eukaryota</taxon>
        <taxon>Fungi</taxon>
        <taxon>Dikarya</taxon>
        <taxon>Ascomycota</taxon>
        <taxon>Pezizomycotina</taxon>
        <taxon>Eurotiomycetes</taxon>
        <taxon>Eurotiomycetidae</taxon>
        <taxon>Eurotiales</taxon>
        <taxon>Aspergillaceae</taxon>
        <taxon>Penicillium</taxon>
    </lineage>
</organism>
<dbReference type="AlphaFoldDB" id="A0AAI9TIS0"/>
<accession>A0AAI9TIS0</accession>
<feature type="compositionally biased region" description="Basic and acidic residues" evidence="1">
    <location>
        <begin position="31"/>
        <end position="40"/>
    </location>
</feature>
<keyword evidence="3" id="KW-1185">Reference proteome</keyword>
<reference evidence="2" key="2">
    <citation type="journal article" date="2016" name="Fungal Biol.">
        <title>Ochratoxin A production by Penicillium thymicola.</title>
        <authorList>
            <person name="Nguyen H.D.T."/>
            <person name="McMullin D.R."/>
            <person name="Ponomareva E."/>
            <person name="Riley R."/>
            <person name="Pomraning K.R."/>
            <person name="Baker S.E."/>
            <person name="Seifert K.A."/>
        </authorList>
    </citation>
    <scope>NUCLEOTIDE SEQUENCE</scope>
    <source>
        <strain evidence="2">DAOM 180753</strain>
    </source>
</reference>
<sequence>MYPSHTRPNSENSQPSQHYRKTTKNMSSDTTPKESSDHLEQRKTLILLEDAIDALKVHTLDASQLDELNIKRQPMALNRLRH</sequence>
<gene>
    <name evidence="2" type="ORF">VN97_g5415</name>
</gene>